<keyword evidence="1" id="KW-0479">Metal-binding</keyword>
<dbReference type="Pfam" id="PF03098">
    <property type="entry name" value="An_peroxidase"/>
    <property type="match status" value="1"/>
</dbReference>
<evidence type="ECO:0000256" key="3">
    <source>
        <dbReference type="ARBA" id="ARBA00023002"/>
    </source>
</evidence>
<evidence type="ECO:0000256" key="2">
    <source>
        <dbReference type="ARBA" id="ARBA00022964"/>
    </source>
</evidence>
<dbReference type="InterPro" id="IPR019791">
    <property type="entry name" value="Haem_peroxidase_animal"/>
</dbReference>
<evidence type="ECO:0000256" key="1">
    <source>
        <dbReference type="ARBA" id="ARBA00022723"/>
    </source>
</evidence>
<dbReference type="Gene3D" id="1.10.640.10">
    <property type="entry name" value="Haem peroxidase domain superfamily, animal type"/>
    <property type="match status" value="1"/>
</dbReference>
<dbReference type="InterPro" id="IPR050783">
    <property type="entry name" value="Oxylipin_biosynth_metab"/>
</dbReference>
<feature type="region of interest" description="Disordered" evidence="5">
    <location>
        <begin position="23"/>
        <end position="49"/>
    </location>
</feature>
<dbReference type="Proteomes" id="UP001437256">
    <property type="component" value="Unassembled WGS sequence"/>
</dbReference>
<reference evidence="6 7" key="1">
    <citation type="submission" date="2024-05" db="EMBL/GenBank/DDBJ databases">
        <title>A draft genome resource for the thread blight pathogen Marasmius tenuissimus strain MS-2.</title>
        <authorList>
            <person name="Yulfo-Soto G.E."/>
            <person name="Baruah I.K."/>
            <person name="Amoako-Attah I."/>
            <person name="Bukari Y."/>
            <person name="Meinhardt L.W."/>
            <person name="Bailey B.A."/>
            <person name="Cohen S.P."/>
        </authorList>
    </citation>
    <scope>NUCLEOTIDE SEQUENCE [LARGE SCALE GENOMIC DNA]</scope>
    <source>
        <strain evidence="6 7">MS-2</strain>
    </source>
</reference>
<name>A0ABR2ZEZ4_9AGAR</name>
<keyword evidence="3" id="KW-0560">Oxidoreductase</keyword>
<evidence type="ECO:0000256" key="4">
    <source>
        <dbReference type="ARBA" id="ARBA00023004"/>
    </source>
</evidence>
<keyword evidence="4" id="KW-0408">Iron</keyword>
<protein>
    <recommendedName>
        <fullName evidence="8">Heme peroxidase</fullName>
    </recommendedName>
</protein>
<sequence length="578" mass="64048">MASITPLKAFSLGADAVYLKARPPPTAPDGQYDIKVSSQSTGSGESRGHSAVTNVIHRIQAQVSKGPVSPDPRVVDAFLDTVIHPDGVDDRKGAFNAGLTLLSRLHPDSNISKKMSDATISMMYNTIPHPTAALLGPTYSFRQADGGSNNLQLPELGRARTPYARSVQGKWCISPSALPDPGLVFETLLKRRKATPHPNGNSSFTFAFASLVTHSLFRTNMKDWMQNDTSSYLDLSSLYGIDQETQDKVRDKEAGRGHLYPDTFSEERLLFLPPCASAILVILSRNHNYVADTILKINERGRWVDPPPEDPVARAKQDEEIFQTARLINCGHFMGLIMGDYVAGFLGLSEGGGWKMNPFDPIRDNDGVTVGRGEGNHCSVEFNILYRWHATTSVHDEKWMSGMLTETFNKPPEKITVPEFGPGFLETLSQIDSDPSKRVFAGMKRGQDGRFSDDDLAKILQDATEDPACRFGARGTPESMKIVEVMGIMQARQWGLCTMNEMRKWLGLKEFETFEEWNPDPEIANTARRLYKHVDNLELYTGLQCESTMPLAEGSRFACGYTVGLNHSLAISASYWIM</sequence>
<evidence type="ECO:0000313" key="6">
    <source>
        <dbReference type="EMBL" id="KAL0059840.1"/>
    </source>
</evidence>
<proteinExistence type="predicted"/>
<dbReference type="PRINTS" id="PR00457">
    <property type="entry name" value="ANPEROXIDASE"/>
</dbReference>
<dbReference type="PANTHER" id="PTHR11903:SF37">
    <property type="entry name" value="PSI-PRODUCING OXYGENASE A"/>
    <property type="match status" value="1"/>
</dbReference>
<evidence type="ECO:0000313" key="7">
    <source>
        <dbReference type="Proteomes" id="UP001437256"/>
    </source>
</evidence>
<dbReference type="PROSITE" id="PS50292">
    <property type="entry name" value="PEROXIDASE_3"/>
    <property type="match status" value="1"/>
</dbReference>
<dbReference type="PANTHER" id="PTHR11903">
    <property type="entry name" value="PROSTAGLANDIN G/H SYNTHASE"/>
    <property type="match status" value="1"/>
</dbReference>
<organism evidence="6 7">
    <name type="scientific">Marasmius tenuissimus</name>
    <dbReference type="NCBI Taxonomy" id="585030"/>
    <lineage>
        <taxon>Eukaryota</taxon>
        <taxon>Fungi</taxon>
        <taxon>Dikarya</taxon>
        <taxon>Basidiomycota</taxon>
        <taxon>Agaricomycotina</taxon>
        <taxon>Agaricomycetes</taxon>
        <taxon>Agaricomycetidae</taxon>
        <taxon>Agaricales</taxon>
        <taxon>Marasmiineae</taxon>
        <taxon>Marasmiaceae</taxon>
        <taxon>Marasmius</taxon>
    </lineage>
</organism>
<keyword evidence="2" id="KW-0223">Dioxygenase</keyword>
<evidence type="ECO:0008006" key="8">
    <source>
        <dbReference type="Google" id="ProtNLM"/>
    </source>
</evidence>
<dbReference type="InterPro" id="IPR010255">
    <property type="entry name" value="Haem_peroxidase_sf"/>
</dbReference>
<accession>A0ABR2ZEZ4</accession>
<dbReference type="EMBL" id="JBBXMP010000203">
    <property type="protein sequence ID" value="KAL0059840.1"/>
    <property type="molecule type" value="Genomic_DNA"/>
</dbReference>
<comment type="caution">
    <text evidence="6">The sequence shown here is derived from an EMBL/GenBank/DDBJ whole genome shotgun (WGS) entry which is preliminary data.</text>
</comment>
<dbReference type="InterPro" id="IPR037120">
    <property type="entry name" value="Haem_peroxidase_sf_animal"/>
</dbReference>
<dbReference type="SUPFAM" id="SSF48113">
    <property type="entry name" value="Heme-dependent peroxidases"/>
    <property type="match status" value="1"/>
</dbReference>
<gene>
    <name evidence="6" type="ORF">AAF712_013377</name>
</gene>
<evidence type="ECO:0000256" key="5">
    <source>
        <dbReference type="SAM" id="MobiDB-lite"/>
    </source>
</evidence>
<keyword evidence="7" id="KW-1185">Reference proteome</keyword>